<proteinExistence type="predicted"/>
<evidence type="ECO:0000313" key="2">
    <source>
        <dbReference type="EMBL" id="KAL3125591.1"/>
    </source>
</evidence>
<evidence type="ECO:0000313" key="3">
    <source>
        <dbReference type="Proteomes" id="UP001620626"/>
    </source>
</evidence>
<dbReference type="EMBL" id="JBICBT010000029">
    <property type="protein sequence ID" value="KAL3125591.1"/>
    <property type="molecule type" value="Genomic_DNA"/>
</dbReference>
<reference evidence="2 3" key="1">
    <citation type="submission" date="2024-10" db="EMBL/GenBank/DDBJ databases">
        <authorList>
            <person name="Kim D."/>
        </authorList>
    </citation>
    <scope>NUCLEOTIDE SEQUENCE [LARGE SCALE GENOMIC DNA]</scope>
    <source>
        <strain evidence="2">BH-2024</strain>
    </source>
</reference>
<sequence>MFGNLIGEDTPTGVVLYAIDQQQQPQQQQLLKQQQQQQQEQLQQGRSNGPWTLNSEWQGSIKFDEWEVQEEWRRLRQEEQKEDEARHVRALAIISEGAVTLMVLMFNLFDCCCGGEMKHRMKIAVVDCGENDRK</sequence>
<feature type="compositionally biased region" description="Polar residues" evidence="1">
    <location>
        <begin position="45"/>
        <end position="55"/>
    </location>
</feature>
<comment type="caution">
    <text evidence="2">The sequence shown here is derived from an EMBL/GenBank/DDBJ whole genome shotgun (WGS) entry which is preliminary data.</text>
</comment>
<gene>
    <name evidence="2" type="ORF">niasHT_009724</name>
</gene>
<dbReference type="AlphaFoldDB" id="A0ABD2MDQ6"/>
<organism evidence="2 3">
    <name type="scientific">Heterodera trifolii</name>
    <dbReference type="NCBI Taxonomy" id="157864"/>
    <lineage>
        <taxon>Eukaryota</taxon>
        <taxon>Metazoa</taxon>
        <taxon>Ecdysozoa</taxon>
        <taxon>Nematoda</taxon>
        <taxon>Chromadorea</taxon>
        <taxon>Rhabditida</taxon>
        <taxon>Tylenchina</taxon>
        <taxon>Tylenchomorpha</taxon>
        <taxon>Tylenchoidea</taxon>
        <taxon>Heteroderidae</taxon>
        <taxon>Heteroderinae</taxon>
        <taxon>Heterodera</taxon>
    </lineage>
</organism>
<keyword evidence="3" id="KW-1185">Reference proteome</keyword>
<protein>
    <submittedName>
        <fullName evidence="2">Uncharacterized protein</fullName>
    </submittedName>
</protein>
<feature type="region of interest" description="Disordered" evidence="1">
    <location>
        <begin position="29"/>
        <end position="55"/>
    </location>
</feature>
<accession>A0ABD2MDQ6</accession>
<dbReference type="Proteomes" id="UP001620626">
    <property type="component" value="Unassembled WGS sequence"/>
</dbReference>
<name>A0ABD2MDQ6_9BILA</name>
<evidence type="ECO:0000256" key="1">
    <source>
        <dbReference type="SAM" id="MobiDB-lite"/>
    </source>
</evidence>
<feature type="compositionally biased region" description="Low complexity" evidence="1">
    <location>
        <begin position="29"/>
        <end position="44"/>
    </location>
</feature>